<dbReference type="AlphaFoldDB" id="A0A4Q1BPV9"/>
<feature type="region of interest" description="Disordered" evidence="4">
    <location>
        <begin position="131"/>
        <end position="152"/>
    </location>
</feature>
<dbReference type="CDD" id="cd12148">
    <property type="entry name" value="fungal_TF_MHR"/>
    <property type="match status" value="1"/>
</dbReference>
<dbReference type="GO" id="GO:0006351">
    <property type="term" value="P:DNA-templated transcription"/>
    <property type="evidence" value="ECO:0007669"/>
    <property type="project" value="InterPro"/>
</dbReference>
<feature type="compositionally biased region" description="Polar residues" evidence="4">
    <location>
        <begin position="900"/>
        <end position="912"/>
    </location>
</feature>
<keyword evidence="2" id="KW-0479">Metal-binding</keyword>
<dbReference type="CDD" id="cd00067">
    <property type="entry name" value="GAL4"/>
    <property type="match status" value="1"/>
</dbReference>
<keyword evidence="3" id="KW-0539">Nucleus</keyword>
<feature type="region of interest" description="Disordered" evidence="4">
    <location>
        <begin position="542"/>
        <end position="571"/>
    </location>
</feature>
<name>A0A4Q1BPV9_TREME</name>
<feature type="compositionally biased region" description="Low complexity" evidence="4">
    <location>
        <begin position="883"/>
        <end position="899"/>
    </location>
</feature>
<evidence type="ECO:0000256" key="2">
    <source>
        <dbReference type="ARBA" id="ARBA00022723"/>
    </source>
</evidence>
<reference evidence="7 8" key="1">
    <citation type="submission" date="2016-06" db="EMBL/GenBank/DDBJ databases">
        <title>Evolution of pathogenesis and genome organization in the Tremellales.</title>
        <authorList>
            <person name="Cuomo C."/>
            <person name="Litvintseva A."/>
            <person name="Heitman J."/>
            <person name="Chen Y."/>
            <person name="Sun S."/>
            <person name="Springer D."/>
            <person name="Dromer F."/>
            <person name="Young S."/>
            <person name="Zeng Q."/>
            <person name="Chapman S."/>
            <person name="Gujja S."/>
            <person name="Saif S."/>
            <person name="Birren B."/>
        </authorList>
    </citation>
    <scope>NUCLEOTIDE SEQUENCE [LARGE SCALE GENOMIC DNA]</scope>
    <source>
        <strain evidence="7 8">ATCC 28783</strain>
    </source>
</reference>
<feature type="compositionally biased region" description="Gly residues" evidence="4">
    <location>
        <begin position="986"/>
        <end position="995"/>
    </location>
</feature>
<keyword evidence="8" id="KW-1185">Reference proteome</keyword>
<dbReference type="InterPro" id="IPR001138">
    <property type="entry name" value="Zn2Cys6_DnaBD"/>
</dbReference>
<dbReference type="GO" id="GO:0003677">
    <property type="term" value="F:DNA binding"/>
    <property type="evidence" value="ECO:0007669"/>
    <property type="project" value="InterPro"/>
</dbReference>
<dbReference type="STRING" id="5217.A0A4Q1BPV9"/>
<evidence type="ECO:0008006" key="9">
    <source>
        <dbReference type="Google" id="ProtNLM"/>
    </source>
</evidence>
<feature type="domain" description="Zn(2)-C6 fungal-type" evidence="5">
    <location>
        <begin position="21"/>
        <end position="50"/>
    </location>
</feature>
<evidence type="ECO:0000259" key="5">
    <source>
        <dbReference type="PROSITE" id="PS50048"/>
    </source>
</evidence>
<feature type="domain" description="4Fe-4S ferredoxin-type" evidence="6">
    <location>
        <begin position="28"/>
        <end position="60"/>
    </location>
</feature>
<dbReference type="PANTHER" id="PTHR31001">
    <property type="entry name" value="UNCHARACTERIZED TRANSCRIPTIONAL REGULATORY PROTEIN"/>
    <property type="match status" value="1"/>
</dbReference>
<dbReference type="InterPro" id="IPR007219">
    <property type="entry name" value="XnlR_reg_dom"/>
</dbReference>
<dbReference type="EMBL" id="SDIL01000027">
    <property type="protein sequence ID" value="RXK39802.1"/>
    <property type="molecule type" value="Genomic_DNA"/>
</dbReference>
<dbReference type="GO" id="GO:0008270">
    <property type="term" value="F:zinc ion binding"/>
    <property type="evidence" value="ECO:0007669"/>
    <property type="project" value="InterPro"/>
</dbReference>
<feature type="region of interest" description="Disordered" evidence="4">
    <location>
        <begin position="441"/>
        <end position="467"/>
    </location>
</feature>
<accession>A0A4Q1BPV9</accession>
<evidence type="ECO:0000259" key="6">
    <source>
        <dbReference type="PROSITE" id="PS51379"/>
    </source>
</evidence>
<dbReference type="InterPro" id="IPR017896">
    <property type="entry name" value="4Fe4S_Fe-S-bd"/>
</dbReference>
<organism evidence="7 8">
    <name type="scientific">Tremella mesenterica</name>
    <name type="common">Jelly fungus</name>
    <dbReference type="NCBI Taxonomy" id="5217"/>
    <lineage>
        <taxon>Eukaryota</taxon>
        <taxon>Fungi</taxon>
        <taxon>Dikarya</taxon>
        <taxon>Basidiomycota</taxon>
        <taxon>Agaricomycotina</taxon>
        <taxon>Tremellomycetes</taxon>
        <taxon>Tremellales</taxon>
        <taxon>Tremellaceae</taxon>
        <taxon>Tremella</taxon>
    </lineage>
</organism>
<evidence type="ECO:0000313" key="8">
    <source>
        <dbReference type="Proteomes" id="UP000289152"/>
    </source>
</evidence>
<dbReference type="PANTHER" id="PTHR31001:SF56">
    <property type="entry name" value="ZN(2)-C6 FUNGAL-TYPE DOMAIN-CONTAINING PROTEIN"/>
    <property type="match status" value="1"/>
</dbReference>
<feature type="region of interest" description="Disordered" evidence="4">
    <location>
        <begin position="1"/>
        <end position="20"/>
    </location>
</feature>
<dbReference type="InterPro" id="IPR050613">
    <property type="entry name" value="Sec_Metabolite_Reg"/>
</dbReference>
<dbReference type="Pfam" id="PF04082">
    <property type="entry name" value="Fungal_trans"/>
    <property type="match status" value="1"/>
</dbReference>
<evidence type="ECO:0000313" key="7">
    <source>
        <dbReference type="EMBL" id="RXK39802.1"/>
    </source>
</evidence>
<feature type="compositionally biased region" description="Polar residues" evidence="4">
    <location>
        <begin position="920"/>
        <end position="955"/>
    </location>
</feature>
<feature type="compositionally biased region" description="Basic residues" evidence="4">
    <location>
        <begin position="868"/>
        <end position="882"/>
    </location>
</feature>
<feature type="compositionally biased region" description="Low complexity" evidence="4">
    <location>
        <begin position="447"/>
        <end position="459"/>
    </location>
</feature>
<evidence type="ECO:0000256" key="1">
    <source>
        <dbReference type="ARBA" id="ARBA00004123"/>
    </source>
</evidence>
<sequence>MPPTAGPSEKSKANCKRGPPSCGECVRLKLKCTRTWPCTNCVRRGCSAICPSGTLRPRDDLKMQKTVKALLAENEALKAALAARNEDAEGEWDPSIPIENRATVHLRRESEGSPGGLPDTLHTVSQLHPNSAHAQLVSPQSQSQSPGYTPPATRVTTLESRIISSVRDESHLAAVSGSGAGLMDWTDEAGRYIGRGAGALYVCEDEDGEGEGEVTENNSPAGDPGSSMTFPIMASDPSVLMHMHEVMPPKSGALALLQIYYTRVEWMYTPTDRRAIASTLETIYTPASIITGLHNVPPHRLATFLMALALGHVFADHTSPAPQAQRLFSIASALLTLPRHHFMVKHSTAAVECLHMMVSFLFSTHQPEAGKAAWPLLGTCIRIACAVGLHRDGTRWGLAGVEKENRERLWWECMTYDLLQSLNFGRPYSIPVHLSDCQPPSDPDLYPHSSHNSHPSPASLQSEPYPRSKWDDQFHQLKYRLVRRFVRIADCLASPELPRYDVVMQLDGELRGVEATAPSWLRWQTDGELSGGWSKRSFEEVGSKRYEDGQGNGWSKPDENQSTSGRSKYGEISSDWSKFSDVEGGWYKQENKAMGRGERWIEEMTAGLGDEDKEKRVPQVHMAALLLHKALLALHRPWFFQAIAAGSEPLRSPYAASFQACISSARRHTQIMGSCLRRCPGAAYSWWFFLFHAYTSAIVQAAVLLRLPNSIMADEIRTDFDQTCGIIEEMGPNSRLARRALPMLMRLRERLGYVEGDNGGSGVGTRTGVGVGDVGMDMSGWGQAPDPLGPFADTSLPPEMSFPQHENQVDPQRLVADPAHILLMEQLPAQYQDPLEWAGMDPLLQTLLHWNAHSDHVTYPDPSQILHPRPHPHAQSHPHPHAQSHPNVPLSTSSQSNSSLGDQLTPPNQISWQMPPPHQLPQTSSQHLTPNLNQNTTHYHHPTQPQSSHLSQASMSHLIHSTHVSSHLQPTNRSSTRQDYTHQYPGTGGGNGNER</sequence>
<gene>
    <name evidence="7" type="ORF">M231_02995</name>
</gene>
<proteinExistence type="predicted"/>
<dbReference type="InterPro" id="IPR036864">
    <property type="entry name" value="Zn2-C6_fun-type_DNA-bd_sf"/>
</dbReference>
<evidence type="ECO:0000256" key="3">
    <source>
        <dbReference type="ARBA" id="ARBA00023242"/>
    </source>
</evidence>
<dbReference type="SMART" id="SM00906">
    <property type="entry name" value="Fungal_trans"/>
    <property type="match status" value="1"/>
</dbReference>
<comment type="caution">
    <text evidence="7">The sequence shown here is derived from an EMBL/GenBank/DDBJ whole genome shotgun (WGS) entry which is preliminary data.</text>
</comment>
<comment type="subcellular location">
    <subcellularLocation>
        <location evidence="1">Nucleus</location>
    </subcellularLocation>
</comment>
<dbReference type="PROSITE" id="PS50048">
    <property type="entry name" value="ZN2_CY6_FUNGAL_2"/>
    <property type="match status" value="1"/>
</dbReference>
<dbReference type="PROSITE" id="PS51379">
    <property type="entry name" value="4FE4S_FER_2"/>
    <property type="match status" value="1"/>
</dbReference>
<feature type="region of interest" description="Disordered" evidence="4">
    <location>
        <begin position="207"/>
        <end position="227"/>
    </location>
</feature>
<evidence type="ECO:0000256" key="4">
    <source>
        <dbReference type="SAM" id="MobiDB-lite"/>
    </source>
</evidence>
<feature type="compositionally biased region" description="Low complexity" evidence="4">
    <location>
        <begin position="135"/>
        <end position="151"/>
    </location>
</feature>
<dbReference type="OrthoDB" id="424974at2759"/>
<protein>
    <recommendedName>
        <fullName evidence="9">Zn(2)-C6 fungal-type domain-containing protein</fullName>
    </recommendedName>
</protein>
<feature type="region of interest" description="Disordered" evidence="4">
    <location>
        <begin position="859"/>
        <end position="995"/>
    </location>
</feature>
<feature type="compositionally biased region" description="Polar residues" evidence="4">
    <location>
        <begin position="962"/>
        <end position="978"/>
    </location>
</feature>
<dbReference type="Proteomes" id="UP000289152">
    <property type="component" value="Unassembled WGS sequence"/>
</dbReference>
<dbReference type="InParanoid" id="A0A4Q1BPV9"/>
<dbReference type="Gene3D" id="4.10.240.10">
    <property type="entry name" value="Zn(2)-C6 fungal-type DNA-binding domain"/>
    <property type="match status" value="1"/>
</dbReference>
<dbReference type="GO" id="GO:0000981">
    <property type="term" value="F:DNA-binding transcription factor activity, RNA polymerase II-specific"/>
    <property type="evidence" value="ECO:0007669"/>
    <property type="project" value="InterPro"/>
</dbReference>
<dbReference type="VEuPathDB" id="FungiDB:TREMEDRAFT_74830"/>
<dbReference type="GO" id="GO:0005634">
    <property type="term" value="C:nucleus"/>
    <property type="evidence" value="ECO:0007669"/>
    <property type="project" value="UniProtKB-SubCell"/>
</dbReference>